<feature type="compositionally biased region" description="Polar residues" evidence="5">
    <location>
        <begin position="240"/>
        <end position="249"/>
    </location>
</feature>
<feature type="compositionally biased region" description="Low complexity" evidence="5">
    <location>
        <begin position="293"/>
        <end position="311"/>
    </location>
</feature>
<evidence type="ECO:0000256" key="5">
    <source>
        <dbReference type="SAM" id="MobiDB-lite"/>
    </source>
</evidence>
<dbReference type="GO" id="GO:0007189">
    <property type="term" value="P:adenylate cyclase-activating G protein-coupled receptor signaling pathway"/>
    <property type="evidence" value="ECO:0007669"/>
    <property type="project" value="TreeGrafter"/>
</dbReference>
<feature type="region of interest" description="Disordered" evidence="5">
    <location>
        <begin position="240"/>
        <end position="272"/>
    </location>
</feature>
<evidence type="ECO:0000313" key="7">
    <source>
        <dbReference type="EMBL" id="KDQ16221.1"/>
    </source>
</evidence>
<proteinExistence type="predicted"/>
<feature type="transmembrane region" description="Helical" evidence="6">
    <location>
        <begin position="142"/>
        <end position="163"/>
    </location>
</feature>
<dbReference type="Gene3D" id="1.20.1070.10">
    <property type="entry name" value="Rhodopsin 7-helix transmembrane proteins"/>
    <property type="match status" value="1"/>
</dbReference>
<comment type="subcellular location">
    <subcellularLocation>
        <location evidence="1">Membrane</location>
        <topology evidence="1">Multi-pass membrane protein</topology>
    </subcellularLocation>
</comment>
<evidence type="ECO:0008006" key="9">
    <source>
        <dbReference type="Google" id="ProtNLM"/>
    </source>
</evidence>
<evidence type="ECO:0000313" key="8">
    <source>
        <dbReference type="Proteomes" id="UP000027195"/>
    </source>
</evidence>
<dbReference type="OrthoDB" id="100006at2759"/>
<feature type="region of interest" description="Disordered" evidence="5">
    <location>
        <begin position="285"/>
        <end position="375"/>
    </location>
</feature>
<reference evidence="8" key="1">
    <citation type="journal article" date="2014" name="Proc. Natl. Acad. Sci. U.S.A.">
        <title>Extensive sampling of basidiomycete genomes demonstrates inadequacy of the white-rot/brown-rot paradigm for wood decay fungi.</title>
        <authorList>
            <person name="Riley R."/>
            <person name="Salamov A.A."/>
            <person name="Brown D.W."/>
            <person name="Nagy L.G."/>
            <person name="Floudas D."/>
            <person name="Held B.W."/>
            <person name="Levasseur A."/>
            <person name="Lombard V."/>
            <person name="Morin E."/>
            <person name="Otillar R."/>
            <person name="Lindquist E.A."/>
            <person name="Sun H."/>
            <person name="LaButti K.M."/>
            <person name="Schmutz J."/>
            <person name="Jabbour D."/>
            <person name="Luo H."/>
            <person name="Baker S.E."/>
            <person name="Pisabarro A.G."/>
            <person name="Walton J.D."/>
            <person name="Blanchette R.A."/>
            <person name="Henrissat B."/>
            <person name="Martin F."/>
            <person name="Cullen D."/>
            <person name="Hibbett D.S."/>
            <person name="Grigoriev I.V."/>
        </authorList>
    </citation>
    <scope>NUCLEOTIDE SEQUENCE [LARGE SCALE GENOMIC DNA]</scope>
    <source>
        <strain evidence="8">FD-172 SS1</strain>
    </source>
</reference>
<evidence type="ECO:0000256" key="6">
    <source>
        <dbReference type="SAM" id="Phobius"/>
    </source>
</evidence>
<dbReference type="Proteomes" id="UP000027195">
    <property type="component" value="Unassembled WGS sequence"/>
</dbReference>
<dbReference type="GO" id="GO:0005886">
    <property type="term" value="C:plasma membrane"/>
    <property type="evidence" value="ECO:0007669"/>
    <property type="project" value="TreeGrafter"/>
</dbReference>
<protein>
    <recommendedName>
        <fullName evidence="9">G-protein coupled receptors family 1 profile domain-containing protein</fullName>
    </recommendedName>
</protein>
<keyword evidence="2 6" id="KW-0812">Transmembrane</keyword>
<evidence type="ECO:0000256" key="2">
    <source>
        <dbReference type="ARBA" id="ARBA00022692"/>
    </source>
</evidence>
<feature type="transmembrane region" description="Helical" evidence="6">
    <location>
        <begin position="183"/>
        <end position="204"/>
    </location>
</feature>
<dbReference type="SUPFAM" id="SSF81321">
    <property type="entry name" value="Family A G protein-coupled receptor-like"/>
    <property type="match status" value="1"/>
</dbReference>
<dbReference type="STRING" id="930990.A0A067MXE1"/>
<dbReference type="PANTHER" id="PTHR23112">
    <property type="entry name" value="G PROTEIN-COUPLED RECEPTOR 157-RELATED"/>
    <property type="match status" value="1"/>
</dbReference>
<name>A0A067MXE1_BOTB1</name>
<evidence type="ECO:0000256" key="3">
    <source>
        <dbReference type="ARBA" id="ARBA00022989"/>
    </source>
</evidence>
<sequence>MPSSSESLYEVAPDRQPLGLASNIVSECLLAASVLSAGTVIILICVVQHNKSKLRARMVLGLFISHFWAGAILFGVNTASLAGHHPRDGTAICSVTAFMVAAGLWAQYFWTMALATVTYLILVHPMSVYTSALERSWLTVGLGVYVTAFGLAGLQLGLYPAIYIGGFCFAGDQGMIFNELMAFIPRCIVFLVVVVIYVRLHLFLRGSDTLLQSTDDMATHLATSRSKFVSRLVSARGFQHSASVASTNPRNPPDENDTAANPWEALDLGPDTLLNSAPTSDPWWMYGSSLQATPPSTDTTSSTRSRKPSTSLAPKSETSSISKDSEVDSHSGSTAVKTDASSEASQERQSAVRDTNPEAAPPGEPDRPPPPIKKTENVPAILHRKAALLFLLFPLTYTILTIVSLARLINDFTSSAPSPALHAISRWALFLQAPLDSLTYGLAGWKIKKDVRERTLTNVGHS</sequence>
<feature type="transmembrane region" description="Helical" evidence="6">
    <location>
        <begin position="20"/>
        <end position="46"/>
    </location>
</feature>
<feature type="transmembrane region" description="Helical" evidence="6">
    <location>
        <begin position="96"/>
        <end position="122"/>
    </location>
</feature>
<feature type="transmembrane region" description="Helical" evidence="6">
    <location>
        <begin position="58"/>
        <end position="76"/>
    </location>
</feature>
<dbReference type="PANTHER" id="PTHR23112:SF0">
    <property type="entry name" value="TRANSMEMBRANE PROTEIN 116"/>
    <property type="match status" value="1"/>
</dbReference>
<dbReference type="InParanoid" id="A0A067MXE1"/>
<dbReference type="AlphaFoldDB" id="A0A067MXE1"/>
<feature type="transmembrane region" description="Helical" evidence="6">
    <location>
        <begin position="386"/>
        <end position="407"/>
    </location>
</feature>
<organism evidence="7 8">
    <name type="scientific">Botryobasidium botryosum (strain FD-172 SS1)</name>
    <dbReference type="NCBI Taxonomy" id="930990"/>
    <lineage>
        <taxon>Eukaryota</taxon>
        <taxon>Fungi</taxon>
        <taxon>Dikarya</taxon>
        <taxon>Basidiomycota</taxon>
        <taxon>Agaricomycotina</taxon>
        <taxon>Agaricomycetes</taxon>
        <taxon>Cantharellales</taxon>
        <taxon>Botryobasidiaceae</taxon>
        <taxon>Botryobasidium</taxon>
    </lineage>
</organism>
<evidence type="ECO:0000256" key="1">
    <source>
        <dbReference type="ARBA" id="ARBA00004141"/>
    </source>
</evidence>
<evidence type="ECO:0000256" key="4">
    <source>
        <dbReference type="ARBA" id="ARBA00023136"/>
    </source>
</evidence>
<dbReference type="EMBL" id="KL198028">
    <property type="protein sequence ID" value="KDQ16221.1"/>
    <property type="molecule type" value="Genomic_DNA"/>
</dbReference>
<dbReference type="HOGENOM" id="CLU_547472_0_0_1"/>
<keyword evidence="8" id="KW-1185">Reference proteome</keyword>
<feature type="transmembrane region" description="Helical" evidence="6">
    <location>
        <begin position="427"/>
        <end position="445"/>
    </location>
</feature>
<keyword evidence="3 6" id="KW-1133">Transmembrane helix</keyword>
<dbReference type="GO" id="GO:0004930">
    <property type="term" value="F:G protein-coupled receptor activity"/>
    <property type="evidence" value="ECO:0007669"/>
    <property type="project" value="TreeGrafter"/>
</dbReference>
<gene>
    <name evidence="7" type="ORF">BOTBODRAFT_144655</name>
</gene>
<feature type="compositionally biased region" description="Pro residues" evidence="5">
    <location>
        <begin position="359"/>
        <end position="372"/>
    </location>
</feature>
<keyword evidence="4 6" id="KW-0472">Membrane</keyword>
<feature type="compositionally biased region" description="Polar residues" evidence="5">
    <location>
        <begin position="312"/>
        <end position="322"/>
    </location>
</feature>
<accession>A0A067MXE1</accession>